<gene>
    <name evidence="3" type="ORF">GCM10012284_64190</name>
</gene>
<evidence type="ECO:0000313" key="3">
    <source>
        <dbReference type="EMBL" id="GGL20699.1"/>
    </source>
</evidence>
<dbReference type="GO" id="GO:0016740">
    <property type="term" value="F:transferase activity"/>
    <property type="evidence" value="ECO:0007669"/>
    <property type="project" value="UniProtKB-KW"/>
</dbReference>
<dbReference type="Gene3D" id="3.90.550.10">
    <property type="entry name" value="Spore Coat Polysaccharide Biosynthesis Protein SpsA, Chain A"/>
    <property type="match status" value="1"/>
</dbReference>
<dbReference type="InterPro" id="IPR027791">
    <property type="entry name" value="Galactosyl_T_C"/>
</dbReference>
<comment type="caution">
    <text evidence="3">The sequence shown here is derived from an EMBL/GenBank/DDBJ whole genome shotgun (WGS) entry which is preliminary data.</text>
</comment>
<dbReference type="Proteomes" id="UP000656042">
    <property type="component" value="Unassembled WGS sequence"/>
</dbReference>
<dbReference type="SUPFAM" id="SSF53448">
    <property type="entry name" value="Nucleotide-diphospho-sugar transferases"/>
    <property type="match status" value="1"/>
</dbReference>
<dbReference type="AlphaFoldDB" id="A0A8J3C5A4"/>
<dbReference type="EMBL" id="BMMX01000081">
    <property type="protein sequence ID" value="GGL20699.1"/>
    <property type="molecule type" value="Genomic_DNA"/>
</dbReference>
<protein>
    <recommendedName>
        <fullName evidence="2">Galactosyltransferase C-terminal domain-containing protein</fullName>
    </recommendedName>
</protein>
<keyword evidence="4" id="KW-1185">Reference proteome</keyword>
<name>A0A8J3C5A4_9ACTN</name>
<accession>A0A8J3C5A4</accession>
<reference evidence="3" key="1">
    <citation type="journal article" date="2014" name="Int. J. Syst. Evol. Microbiol.">
        <title>Complete genome sequence of Corynebacterium casei LMG S-19264T (=DSM 44701T), isolated from a smear-ripened cheese.</title>
        <authorList>
            <consortium name="US DOE Joint Genome Institute (JGI-PGF)"/>
            <person name="Walter F."/>
            <person name="Albersmeier A."/>
            <person name="Kalinowski J."/>
            <person name="Ruckert C."/>
        </authorList>
    </citation>
    <scope>NUCLEOTIDE SEQUENCE</scope>
    <source>
        <strain evidence="3">CGMCC 4.7299</strain>
    </source>
</reference>
<keyword evidence="1" id="KW-0808">Transferase</keyword>
<dbReference type="InterPro" id="IPR029044">
    <property type="entry name" value="Nucleotide-diphossugar_trans"/>
</dbReference>
<organism evidence="3 4">
    <name type="scientific">Mangrovihabitans endophyticus</name>
    <dbReference type="NCBI Taxonomy" id="1751298"/>
    <lineage>
        <taxon>Bacteria</taxon>
        <taxon>Bacillati</taxon>
        <taxon>Actinomycetota</taxon>
        <taxon>Actinomycetes</taxon>
        <taxon>Micromonosporales</taxon>
        <taxon>Micromonosporaceae</taxon>
        <taxon>Mangrovihabitans</taxon>
    </lineage>
</organism>
<evidence type="ECO:0000256" key="1">
    <source>
        <dbReference type="ARBA" id="ARBA00022679"/>
    </source>
</evidence>
<evidence type="ECO:0000259" key="2">
    <source>
        <dbReference type="Pfam" id="PF02709"/>
    </source>
</evidence>
<feature type="domain" description="Galactosyltransferase C-terminal" evidence="2">
    <location>
        <begin position="357"/>
        <end position="385"/>
    </location>
</feature>
<evidence type="ECO:0000313" key="4">
    <source>
        <dbReference type="Proteomes" id="UP000656042"/>
    </source>
</evidence>
<dbReference type="Pfam" id="PF02709">
    <property type="entry name" value="Glyco_transf_7C"/>
    <property type="match status" value="1"/>
</dbReference>
<proteinExistence type="predicted"/>
<sequence length="442" mass="48959">MNADPCLAGGTTSLPACDCSLTCRLRARFPLFMHRYRGSATTSPYRTDDGRTTVGRRLAAYAVLSHDSAVPAVAADYWTHSSPVYQRVLRAWAEAIGRDPSLSPAYRRLAEFPDDVAAEESLASETDRVLDRLPVERRTLWMVLDRADDEVFIRYHRGGAFQAGAEAFELKGLLERSRWGLREPAPAPDVHVVVTLRDTGQGDRVRNLLACVSALRDQSLAPGRYTVTVVESDRPWWRHIVSPRVDQYIHLSAKGFFNKSWAMNAGVRHGPVAPVLCLLDADILADRRFLERNLERFADPSHDAHLPHTEMLSLDPSASNRAIERRCVGGGPSTGLDEMRGLLLRDVPGACLWVRSPIFQRIGGFDERFEGWGGEDDDILVRLTSMSSVAQYDDVLVHLAHRRPAMSLPDGRPFNAGIPIGTWTGTGGFGALTGPATEPERR</sequence>
<reference evidence="3" key="2">
    <citation type="submission" date="2020-09" db="EMBL/GenBank/DDBJ databases">
        <authorList>
            <person name="Sun Q."/>
            <person name="Zhou Y."/>
        </authorList>
    </citation>
    <scope>NUCLEOTIDE SEQUENCE</scope>
    <source>
        <strain evidence="3">CGMCC 4.7299</strain>
    </source>
</reference>